<dbReference type="InterPro" id="IPR005467">
    <property type="entry name" value="His_kinase_dom"/>
</dbReference>
<dbReference type="SMART" id="SM00091">
    <property type="entry name" value="PAS"/>
    <property type="match status" value="2"/>
</dbReference>
<reference evidence="9" key="1">
    <citation type="submission" date="2019-08" db="EMBL/GenBank/DDBJ databases">
        <authorList>
            <person name="Kucharzyk K."/>
            <person name="Murdoch R.W."/>
            <person name="Higgins S."/>
            <person name="Loffler F."/>
        </authorList>
    </citation>
    <scope>NUCLEOTIDE SEQUENCE</scope>
</reference>
<evidence type="ECO:0000256" key="5">
    <source>
        <dbReference type="ARBA" id="ARBA00022777"/>
    </source>
</evidence>
<evidence type="ECO:0000256" key="4">
    <source>
        <dbReference type="ARBA" id="ARBA00022679"/>
    </source>
</evidence>
<organism evidence="9">
    <name type="scientific">bioreactor metagenome</name>
    <dbReference type="NCBI Taxonomy" id="1076179"/>
    <lineage>
        <taxon>unclassified sequences</taxon>
        <taxon>metagenomes</taxon>
        <taxon>ecological metagenomes</taxon>
    </lineage>
</organism>
<evidence type="ECO:0000256" key="6">
    <source>
        <dbReference type="ARBA" id="ARBA00023012"/>
    </source>
</evidence>
<dbReference type="GO" id="GO:0000155">
    <property type="term" value="F:phosphorelay sensor kinase activity"/>
    <property type="evidence" value="ECO:0007669"/>
    <property type="project" value="InterPro"/>
</dbReference>
<dbReference type="Pfam" id="PF02518">
    <property type="entry name" value="HATPase_c"/>
    <property type="match status" value="1"/>
</dbReference>
<dbReference type="SUPFAM" id="SSF55785">
    <property type="entry name" value="PYP-like sensor domain (PAS domain)"/>
    <property type="match status" value="2"/>
</dbReference>
<dbReference type="InterPro" id="IPR000014">
    <property type="entry name" value="PAS"/>
</dbReference>
<dbReference type="SUPFAM" id="SSF55874">
    <property type="entry name" value="ATPase domain of HSP90 chaperone/DNA topoisomerase II/histidine kinase"/>
    <property type="match status" value="1"/>
</dbReference>
<dbReference type="InterPro" id="IPR003594">
    <property type="entry name" value="HATPase_dom"/>
</dbReference>
<dbReference type="SMART" id="SM00387">
    <property type="entry name" value="HATPase_c"/>
    <property type="match status" value="1"/>
</dbReference>
<keyword evidence="6" id="KW-0902">Two-component regulatory system</keyword>
<dbReference type="CDD" id="cd00082">
    <property type="entry name" value="HisKA"/>
    <property type="match status" value="1"/>
</dbReference>
<dbReference type="InterPro" id="IPR004358">
    <property type="entry name" value="Sig_transdc_His_kin-like_C"/>
</dbReference>
<dbReference type="PANTHER" id="PTHR43711:SF26">
    <property type="entry name" value="SENSOR HISTIDINE KINASE RCSC"/>
    <property type="match status" value="1"/>
</dbReference>
<gene>
    <name evidence="9" type="primary">sasA_251</name>
    <name evidence="9" type="ORF">SDC9_97306</name>
</gene>
<dbReference type="EC" id="2.7.13.3" evidence="2"/>
<keyword evidence="4 9" id="KW-0808">Transferase</keyword>
<dbReference type="AlphaFoldDB" id="A0A645ALP6"/>
<comment type="catalytic activity">
    <reaction evidence="1">
        <text>ATP + protein L-histidine = ADP + protein N-phospho-L-histidine.</text>
        <dbReference type="EC" id="2.7.13.3"/>
    </reaction>
</comment>
<dbReference type="InterPro" id="IPR036097">
    <property type="entry name" value="HisK_dim/P_sf"/>
</dbReference>
<dbReference type="FunFam" id="3.30.565.10:FF:000006">
    <property type="entry name" value="Sensor histidine kinase WalK"/>
    <property type="match status" value="1"/>
</dbReference>
<feature type="domain" description="PAC" evidence="8">
    <location>
        <begin position="315"/>
        <end position="371"/>
    </location>
</feature>
<evidence type="ECO:0000256" key="3">
    <source>
        <dbReference type="ARBA" id="ARBA00022553"/>
    </source>
</evidence>
<evidence type="ECO:0000256" key="1">
    <source>
        <dbReference type="ARBA" id="ARBA00000085"/>
    </source>
</evidence>
<keyword evidence="5 9" id="KW-0418">Kinase</keyword>
<dbReference type="EMBL" id="VSSQ01013022">
    <property type="protein sequence ID" value="MPM50564.1"/>
    <property type="molecule type" value="Genomic_DNA"/>
</dbReference>
<dbReference type="SUPFAM" id="SSF47384">
    <property type="entry name" value="Homodimeric domain of signal transducing histidine kinase"/>
    <property type="match status" value="1"/>
</dbReference>
<dbReference type="PRINTS" id="PR00344">
    <property type="entry name" value="BCTRLSENSOR"/>
</dbReference>
<sequence length="631" mass="73170">MNTSVFIDILEDSPLSYFSLRGVKNKNGKYTDAQLLDGNKSFNLLLEGKLDKIKGKFLSKIMIPEDFHKIDFKYFFKLNGKNKSTSILYLTNLNKYVNCEIYSAGKDIYIVGLTEINYNNIKFSTILRNSPFIVWIKDRDGRYIDVNEKFTKKCKKSYHEIIGSSDCNIWIQDYFNVYKKQDYEVMQSRKICHYQEVIKSILDDDYEKSKIYDITKWPYVDTNGNVLGTVGIAIEIIDKVELRENLKQNEANFTDITKYSEEVFIISDKNKCLYISPAFEKIFEQSPDKLYQDITYWPEYFHTDDISTSETNVSLDNTVEFIKRIKTKNNINKWVWGKSFPIRDERGNTIKNIFIISDITQNKNQEEELENLKIDFFANISHELRTPLNVIFSALQFLKLKSNAFIDNELDFINKYLNIIEQNGYRLLKLVNNLIDTTKIDAGYLEYMPQNFDIINFVEDICMSVSDFIDQHNMTLVFDTDTEEKVIGFDLDMMERIILNLLSNAIKFNSPSGKIEVYITCNEYVNITIKDNGIGIAKDKLDSILGRFEQINNKKVHNKEGSGIGLSLVKSLVSIHKGKITASSEINNGTTFTVSIPVNTVENQVRLNSNNSISDDNKVNRMNVEFSDIYF</sequence>
<dbReference type="Pfam" id="PF13426">
    <property type="entry name" value="PAS_9"/>
    <property type="match status" value="1"/>
</dbReference>
<dbReference type="InterPro" id="IPR013656">
    <property type="entry name" value="PAS_4"/>
</dbReference>
<dbReference type="PROSITE" id="PS50113">
    <property type="entry name" value="PAC"/>
    <property type="match status" value="1"/>
</dbReference>
<dbReference type="NCBIfam" id="TIGR00229">
    <property type="entry name" value="sensory_box"/>
    <property type="match status" value="1"/>
</dbReference>
<evidence type="ECO:0000259" key="8">
    <source>
        <dbReference type="PROSITE" id="PS50113"/>
    </source>
</evidence>
<dbReference type="Gene3D" id="1.10.287.130">
    <property type="match status" value="1"/>
</dbReference>
<dbReference type="InterPro" id="IPR036890">
    <property type="entry name" value="HATPase_C_sf"/>
</dbReference>
<feature type="domain" description="Histidine kinase" evidence="7">
    <location>
        <begin position="379"/>
        <end position="600"/>
    </location>
</feature>
<dbReference type="InterPro" id="IPR000700">
    <property type="entry name" value="PAS-assoc_C"/>
</dbReference>
<dbReference type="Gene3D" id="3.30.565.10">
    <property type="entry name" value="Histidine kinase-like ATPase, C-terminal domain"/>
    <property type="match status" value="1"/>
</dbReference>
<dbReference type="Gene3D" id="3.30.450.20">
    <property type="entry name" value="PAS domain"/>
    <property type="match status" value="2"/>
</dbReference>
<dbReference type="Pfam" id="PF08448">
    <property type="entry name" value="PAS_4"/>
    <property type="match status" value="1"/>
</dbReference>
<evidence type="ECO:0000256" key="2">
    <source>
        <dbReference type="ARBA" id="ARBA00012438"/>
    </source>
</evidence>
<dbReference type="CDD" id="cd00130">
    <property type="entry name" value="PAS"/>
    <property type="match status" value="1"/>
</dbReference>
<dbReference type="InterPro" id="IPR003661">
    <property type="entry name" value="HisK_dim/P_dom"/>
</dbReference>
<dbReference type="InterPro" id="IPR035965">
    <property type="entry name" value="PAS-like_dom_sf"/>
</dbReference>
<evidence type="ECO:0000313" key="9">
    <source>
        <dbReference type="EMBL" id="MPM50564.1"/>
    </source>
</evidence>
<accession>A0A645ALP6</accession>
<keyword evidence="3" id="KW-0597">Phosphoprotein</keyword>
<evidence type="ECO:0000259" key="7">
    <source>
        <dbReference type="PROSITE" id="PS50109"/>
    </source>
</evidence>
<dbReference type="InterPro" id="IPR050736">
    <property type="entry name" value="Sensor_HK_Regulatory"/>
</dbReference>
<dbReference type="Pfam" id="PF00512">
    <property type="entry name" value="HisKA"/>
    <property type="match status" value="1"/>
</dbReference>
<name>A0A645ALP6_9ZZZZ</name>
<proteinExistence type="predicted"/>
<protein>
    <recommendedName>
        <fullName evidence="2">histidine kinase</fullName>
        <ecNumber evidence="2">2.7.13.3</ecNumber>
    </recommendedName>
</protein>
<dbReference type="PROSITE" id="PS50109">
    <property type="entry name" value="HIS_KIN"/>
    <property type="match status" value="1"/>
</dbReference>
<dbReference type="SMART" id="SM00388">
    <property type="entry name" value="HisKA"/>
    <property type="match status" value="1"/>
</dbReference>
<comment type="caution">
    <text evidence="9">The sequence shown here is derived from an EMBL/GenBank/DDBJ whole genome shotgun (WGS) entry which is preliminary data.</text>
</comment>
<dbReference type="PANTHER" id="PTHR43711">
    <property type="entry name" value="TWO-COMPONENT HISTIDINE KINASE"/>
    <property type="match status" value="1"/>
</dbReference>